<reference evidence="2 3" key="1">
    <citation type="journal article" date="2014" name="Genome Announc.">
        <title>Draft genome sequence of Sclerotinia borealis, a psychrophilic plant pathogenic fungus.</title>
        <authorList>
            <person name="Mardanov A.V."/>
            <person name="Beletsky A.V."/>
            <person name="Kadnikov V.V."/>
            <person name="Ignatov A.N."/>
            <person name="Ravin N.V."/>
        </authorList>
    </citation>
    <scope>NUCLEOTIDE SEQUENCE [LARGE SCALE GENOMIC DNA]</scope>
    <source>
        <strain evidence="3">F-4157</strain>
    </source>
</reference>
<gene>
    <name evidence="2" type="ORF">SBOR_4879</name>
</gene>
<accession>W9CDA9</accession>
<proteinExistence type="predicted"/>
<feature type="compositionally biased region" description="Low complexity" evidence="1">
    <location>
        <begin position="10"/>
        <end position="22"/>
    </location>
</feature>
<feature type="compositionally biased region" description="Basic and acidic residues" evidence="1">
    <location>
        <begin position="53"/>
        <end position="62"/>
    </location>
</feature>
<feature type="compositionally biased region" description="Basic residues" evidence="1">
    <location>
        <begin position="88"/>
        <end position="100"/>
    </location>
</feature>
<dbReference type="EMBL" id="AYSA01000227">
    <property type="protein sequence ID" value="ESZ94767.1"/>
    <property type="molecule type" value="Genomic_DNA"/>
</dbReference>
<organism evidence="2 3">
    <name type="scientific">Sclerotinia borealis (strain F-4128)</name>
    <dbReference type="NCBI Taxonomy" id="1432307"/>
    <lineage>
        <taxon>Eukaryota</taxon>
        <taxon>Fungi</taxon>
        <taxon>Dikarya</taxon>
        <taxon>Ascomycota</taxon>
        <taxon>Pezizomycotina</taxon>
        <taxon>Leotiomycetes</taxon>
        <taxon>Helotiales</taxon>
        <taxon>Sclerotiniaceae</taxon>
        <taxon>Sclerotinia</taxon>
    </lineage>
</organism>
<feature type="region of interest" description="Disordered" evidence="1">
    <location>
        <begin position="1"/>
        <end position="106"/>
    </location>
</feature>
<dbReference type="AlphaFoldDB" id="W9CDA9"/>
<keyword evidence="3" id="KW-1185">Reference proteome</keyword>
<comment type="caution">
    <text evidence="2">The sequence shown here is derived from an EMBL/GenBank/DDBJ whole genome shotgun (WGS) entry which is preliminary data.</text>
</comment>
<evidence type="ECO:0000313" key="2">
    <source>
        <dbReference type="EMBL" id="ESZ94767.1"/>
    </source>
</evidence>
<dbReference type="Proteomes" id="UP000019487">
    <property type="component" value="Unassembled WGS sequence"/>
</dbReference>
<protein>
    <submittedName>
        <fullName evidence="2">Uncharacterized protein</fullName>
    </submittedName>
</protein>
<feature type="region of interest" description="Disordered" evidence="1">
    <location>
        <begin position="177"/>
        <end position="196"/>
    </location>
</feature>
<evidence type="ECO:0000313" key="3">
    <source>
        <dbReference type="Proteomes" id="UP000019487"/>
    </source>
</evidence>
<name>W9CDA9_SCLBF</name>
<dbReference type="HOGENOM" id="CLU_1289612_0_0_1"/>
<evidence type="ECO:0000256" key="1">
    <source>
        <dbReference type="SAM" id="MobiDB-lite"/>
    </source>
</evidence>
<sequence length="214" mass="24661">MNNTHNFPFSVKSSSKTTADSATHNKVPKTPPRTPPNSHMVSPPGAPRPARRVRPENMRTADRSPSTPSRIRIRRDCRSITTRTNRNNVRRRDSRSRSPPRLRSPLNLYRIRSPYRGNHRGNRTSEAALDTLSINRVNSSVTAVNDQSPDRDVIGARYWNMLSLRDTERDEEMTGFISSDLSSNNEADKKNKETDENEFCKICKEHRDEELEFW</sequence>
<feature type="compositionally biased region" description="Basic and acidic residues" evidence="1">
    <location>
        <begin position="186"/>
        <end position="196"/>
    </location>
</feature>